<geneLocation type="plasmid" evidence="1">
    <name>pVPS92-VEB</name>
</geneLocation>
<protein>
    <submittedName>
        <fullName evidence="1">Uncharacterized protein</fullName>
    </submittedName>
</protein>
<dbReference type="Gene3D" id="1.20.58.760">
    <property type="entry name" value="Peptidase M41"/>
    <property type="match status" value="1"/>
</dbReference>
<evidence type="ECO:0000313" key="1">
    <source>
        <dbReference type="EMBL" id="ANS55747.1"/>
    </source>
</evidence>
<name>A0A1B1LRV2_VIBPH</name>
<dbReference type="InterPro" id="IPR037219">
    <property type="entry name" value="Peptidase_M41-like"/>
</dbReference>
<proteinExistence type="predicted"/>
<dbReference type="RefSeq" id="WP_017190392.1">
    <property type="nucleotide sequence ID" value="NZ_JAESOU010000019.1"/>
</dbReference>
<reference evidence="1" key="1">
    <citation type="journal article" date="2016" name="Antimicrob. Agents Chemother.">
        <title>Genetic Characterization of a blaVEB-2-carrying plasmid in Vibrio parahaemolyticus.</title>
        <authorList>
            <person name="Li R."/>
            <person name="Ye L."/>
            <person name="Zheng Z."/>
            <person name="Chan E.W."/>
            <person name="Chen S."/>
        </authorList>
    </citation>
    <scope>NUCLEOTIDE SEQUENCE</scope>
    <source>
        <strain evidence="1">VPS92</strain>
        <plasmid evidence="1">pVPS92-VEB</plasmid>
    </source>
</reference>
<dbReference type="GO" id="GO:0005524">
    <property type="term" value="F:ATP binding"/>
    <property type="evidence" value="ECO:0007669"/>
    <property type="project" value="InterPro"/>
</dbReference>
<dbReference type="EMBL" id="KU356480">
    <property type="protein sequence ID" value="ANS55747.1"/>
    <property type="molecule type" value="Genomic_DNA"/>
</dbReference>
<dbReference type="SUPFAM" id="SSF140990">
    <property type="entry name" value="FtsH protease domain-like"/>
    <property type="match status" value="1"/>
</dbReference>
<dbReference type="AlphaFoldDB" id="A0A1B1LRV2"/>
<sequence length="359" mass="40194">MKLKRHQELQGKLANLVKSITVPIENSSDVASAIFSLFMGIGFTIYLFNSWYIAKDLTELSSPLYLTLVCFMSFNFTMRPVTSMLLGSKLSNHSMILQFLATFLILNVIENDWTSIIDAILSNQSLSIMIFAGVILAYAINYLMPIRVMYSNLGECRMAEAKLVKTQSSPFPTKRDINTASIHEAGHALVFAAAEGIPDSFKVTINDKSRLDSTLGQVSFARPGHLLNTGPELEFEILLKLGGLCAERTVFGEHADGGGSDIERYQSVARHYLNSGFSNLPYFNEPQTLLETEVNNQSINELKDAYTTKLVEFMDSNKILLVELSELLKEKKVLRKEDLMPFFGRATIPEWMPAVNFSE</sequence>
<accession>A0A1B1LRV2</accession>
<organism evidence="1">
    <name type="scientific">Vibrio parahaemolyticus</name>
    <dbReference type="NCBI Taxonomy" id="670"/>
    <lineage>
        <taxon>Bacteria</taxon>
        <taxon>Pseudomonadati</taxon>
        <taxon>Pseudomonadota</taxon>
        <taxon>Gammaproteobacteria</taxon>
        <taxon>Vibrionales</taxon>
        <taxon>Vibrionaceae</taxon>
        <taxon>Vibrio</taxon>
    </lineage>
</organism>
<dbReference type="GO" id="GO:0004176">
    <property type="term" value="F:ATP-dependent peptidase activity"/>
    <property type="evidence" value="ECO:0007669"/>
    <property type="project" value="InterPro"/>
</dbReference>
<dbReference type="GO" id="GO:0006508">
    <property type="term" value="P:proteolysis"/>
    <property type="evidence" value="ECO:0007669"/>
    <property type="project" value="InterPro"/>
</dbReference>
<keyword evidence="1" id="KW-0614">Plasmid</keyword>
<dbReference type="Pfam" id="PF01434">
    <property type="entry name" value="Peptidase_M41"/>
    <property type="match status" value="1"/>
</dbReference>
<dbReference type="GO" id="GO:0004222">
    <property type="term" value="F:metalloendopeptidase activity"/>
    <property type="evidence" value="ECO:0007669"/>
    <property type="project" value="InterPro"/>
</dbReference>
<dbReference type="InterPro" id="IPR000642">
    <property type="entry name" value="Peptidase_M41"/>
</dbReference>